<dbReference type="Pfam" id="PF00753">
    <property type="entry name" value="Lactamase_B"/>
    <property type="match status" value="1"/>
</dbReference>
<name>A0ABU2BB25_9CORY</name>
<protein>
    <submittedName>
        <fullName evidence="2">Glyoxylase-like metal-dependent hydrolase (Beta-lactamase superfamily II)</fullName>
    </submittedName>
</protein>
<sequence>MKPLTLNRIAVDPFDNNCYFVCAGDEALLIDAANNAPALLKRAEELQVRITHLLTTHRHADHVQALAEVLAATGATHFASALDAPSLPVAVDVKLEHGDVLPFAGYEFPVIVLRGHTEGGAALVVELDGVTNIFVGDSLFPGGVGKTDSPEHFEQLFSDVTTRLFDVYDDDTVIWPGHGANTTLGAERGGLDEWKQRGW</sequence>
<dbReference type="Gene3D" id="3.60.15.10">
    <property type="entry name" value="Ribonuclease Z/Hydroxyacylglutathione hydrolase-like"/>
    <property type="match status" value="1"/>
</dbReference>
<accession>A0ABU2BB25</accession>
<dbReference type="PANTHER" id="PTHR46233">
    <property type="entry name" value="HYDROXYACYLGLUTATHIONE HYDROLASE GLOC"/>
    <property type="match status" value="1"/>
</dbReference>
<comment type="caution">
    <text evidence="2">The sequence shown here is derived from an EMBL/GenBank/DDBJ whole genome shotgun (WGS) entry which is preliminary data.</text>
</comment>
<dbReference type="InterPro" id="IPR051453">
    <property type="entry name" value="MBL_Glyoxalase_II"/>
</dbReference>
<evidence type="ECO:0000313" key="3">
    <source>
        <dbReference type="Proteomes" id="UP001183619"/>
    </source>
</evidence>
<evidence type="ECO:0000259" key="1">
    <source>
        <dbReference type="SMART" id="SM00849"/>
    </source>
</evidence>
<dbReference type="InterPro" id="IPR036866">
    <property type="entry name" value="RibonucZ/Hydroxyglut_hydro"/>
</dbReference>
<dbReference type="Proteomes" id="UP001183619">
    <property type="component" value="Unassembled WGS sequence"/>
</dbReference>
<gene>
    <name evidence="2" type="ORF">J2S37_002034</name>
</gene>
<dbReference type="SMART" id="SM00849">
    <property type="entry name" value="Lactamase_B"/>
    <property type="match status" value="1"/>
</dbReference>
<evidence type="ECO:0000313" key="2">
    <source>
        <dbReference type="EMBL" id="MDR7355496.1"/>
    </source>
</evidence>
<dbReference type="InterPro" id="IPR001279">
    <property type="entry name" value="Metallo-B-lactamas"/>
</dbReference>
<keyword evidence="3" id="KW-1185">Reference proteome</keyword>
<reference evidence="2 3" key="1">
    <citation type="submission" date="2023-07" db="EMBL/GenBank/DDBJ databases">
        <title>Sequencing the genomes of 1000 actinobacteria strains.</title>
        <authorList>
            <person name="Klenk H.-P."/>
        </authorList>
    </citation>
    <scope>NUCLEOTIDE SEQUENCE [LARGE SCALE GENOMIC DNA]</scope>
    <source>
        <strain evidence="2 3">DSM 44508</strain>
    </source>
</reference>
<feature type="domain" description="Metallo-beta-lactamase" evidence="1">
    <location>
        <begin position="15"/>
        <end position="178"/>
    </location>
</feature>
<dbReference type="EMBL" id="JAVDYF010000001">
    <property type="protein sequence ID" value="MDR7355496.1"/>
    <property type="molecule type" value="Genomic_DNA"/>
</dbReference>
<organism evidence="2 3">
    <name type="scientific">Corynebacterium felinum</name>
    <dbReference type="NCBI Taxonomy" id="131318"/>
    <lineage>
        <taxon>Bacteria</taxon>
        <taxon>Bacillati</taxon>
        <taxon>Actinomycetota</taxon>
        <taxon>Actinomycetes</taxon>
        <taxon>Mycobacteriales</taxon>
        <taxon>Corynebacteriaceae</taxon>
        <taxon>Corynebacterium</taxon>
    </lineage>
</organism>
<dbReference type="RefSeq" id="WP_277104130.1">
    <property type="nucleotide sequence ID" value="NZ_BAAAJS010000001.1"/>
</dbReference>
<dbReference type="CDD" id="cd06262">
    <property type="entry name" value="metallo-hydrolase-like_MBL-fold"/>
    <property type="match status" value="1"/>
</dbReference>
<proteinExistence type="predicted"/>
<dbReference type="SUPFAM" id="SSF56281">
    <property type="entry name" value="Metallo-hydrolase/oxidoreductase"/>
    <property type="match status" value="1"/>
</dbReference>
<dbReference type="PANTHER" id="PTHR46233:SF1">
    <property type="entry name" value="CONSERVED PROTEIN"/>
    <property type="match status" value="1"/>
</dbReference>